<organism evidence="6 7">
    <name type="scientific">Azospirillum brasilense</name>
    <dbReference type="NCBI Taxonomy" id="192"/>
    <lineage>
        <taxon>Bacteria</taxon>
        <taxon>Pseudomonadati</taxon>
        <taxon>Pseudomonadota</taxon>
        <taxon>Alphaproteobacteria</taxon>
        <taxon>Rhodospirillales</taxon>
        <taxon>Azospirillaceae</taxon>
        <taxon>Azospirillum</taxon>
    </lineage>
</organism>
<evidence type="ECO:0000313" key="5">
    <source>
        <dbReference type="EMBL" id="MDX5954716.1"/>
    </source>
</evidence>
<evidence type="ECO:0000313" key="8">
    <source>
        <dbReference type="Proteomes" id="UP001277471"/>
    </source>
</evidence>
<reference evidence="6 7" key="1">
    <citation type="submission" date="2018-09" db="EMBL/GenBank/DDBJ databases">
        <title>Whole genome based analysis of evolution and adaptive divergence in Indian and Brazilian strains of Azospirillum brasilense.</title>
        <authorList>
            <person name="Singh C."/>
            <person name="Tripathi A.K."/>
        </authorList>
    </citation>
    <scope>NUCLEOTIDE SEQUENCE [LARGE SCALE GENOMIC DNA]</scope>
    <source>
        <strain evidence="6 7">MTCC4038</strain>
    </source>
</reference>
<accession>A0A0P0F591</accession>
<dbReference type="Proteomes" id="UP000298774">
    <property type="component" value="Chromosome"/>
</dbReference>
<evidence type="ECO:0000313" key="7">
    <source>
        <dbReference type="Proteomes" id="UP000298774"/>
    </source>
</evidence>
<comment type="pathway">
    <text evidence="1">Lipid metabolism.</text>
</comment>
<name>A0A0P0F591_AZOBR</name>
<proteinExistence type="predicted"/>
<dbReference type="EMBL" id="JAWXYC010000004">
    <property type="protein sequence ID" value="MDX5954716.1"/>
    <property type="molecule type" value="Genomic_DNA"/>
</dbReference>
<dbReference type="RefSeq" id="WP_035671771.1">
    <property type="nucleotide sequence ID" value="NZ_CP012914.1"/>
</dbReference>
<dbReference type="Pfam" id="PF01553">
    <property type="entry name" value="Acyltransferase"/>
    <property type="match status" value="1"/>
</dbReference>
<protein>
    <submittedName>
        <fullName evidence="6">1-acyl-sn-glycerol-3-phosphate acyltransferase</fullName>
    </submittedName>
    <submittedName>
        <fullName evidence="5">Lysophospholipid acyltransferase family protein</fullName>
    </submittedName>
</protein>
<dbReference type="GeneID" id="56452414"/>
<keyword evidence="8" id="KW-1185">Reference proteome</keyword>
<dbReference type="PANTHER" id="PTHR10434:SF66">
    <property type="entry name" value="PHOSPHOLIPID_GLYCEROL ACYLTRANSFERASE DOMAIN-CONTAINING PROTEIN"/>
    <property type="match status" value="1"/>
</dbReference>
<dbReference type="Proteomes" id="UP001277471">
    <property type="component" value="Unassembled WGS sequence"/>
</dbReference>
<dbReference type="PANTHER" id="PTHR10434">
    <property type="entry name" value="1-ACYL-SN-GLYCEROL-3-PHOSPHATE ACYLTRANSFERASE"/>
    <property type="match status" value="1"/>
</dbReference>
<sequence length="260" mass="29251">MLTRFLDRLWRRAATGFAFAFLFGGGAILAPTVFPLVALTSPAGAVRRQRCQHLVHLIFRFYIRMLRVLRVIDLKVEGAERLRDGRGKLVVANHPSLLDVVLLMALMPRAQCIVKKELWESRWLGGMVRGAGYIRNDLDPEALLDACRAALEAGDGLIIFPEGTRTVPGEPVRFRRGFANLATLLEAEVQPVTITCDPPTLIKGEKWWMIPPRRPIFRVMVGDRLDVTGLLGYQYRSLAARKLVRSLEDYFAERLADGKA</sequence>
<evidence type="ECO:0000256" key="3">
    <source>
        <dbReference type="ARBA" id="ARBA00023315"/>
    </source>
</evidence>
<dbReference type="AlphaFoldDB" id="A0A0P0F591"/>
<dbReference type="GO" id="GO:0006654">
    <property type="term" value="P:phosphatidic acid biosynthetic process"/>
    <property type="evidence" value="ECO:0007669"/>
    <property type="project" value="TreeGrafter"/>
</dbReference>
<evidence type="ECO:0000313" key="6">
    <source>
        <dbReference type="EMBL" id="QCO08524.1"/>
    </source>
</evidence>
<feature type="domain" description="Phospholipid/glycerol acyltransferase" evidence="4">
    <location>
        <begin position="88"/>
        <end position="197"/>
    </location>
</feature>
<dbReference type="KEGG" id="abf:AMK58_11190"/>
<dbReference type="CDD" id="cd07989">
    <property type="entry name" value="LPLAT_AGPAT-like"/>
    <property type="match status" value="1"/>
</dbReference>
<dbReference type="GO" id="GO:0003841">
    <property type="term" value="F:1-acylglycerol-3-phosphate O-acyltransferase activity"/>
    <property type="evidence" value="ECO:0007669"/>
    <property type="project" value="TreeGrafter"/>
</dbReference>
<dbReference type="InterPro" id="IPR002123">
    <property type="entry name" value="Plipid/glycerol_acylTrfase"/>
</dbReference>
<evidence type="ECO:0000256" key="2">
    <source>
        <dbReference type="ARBA" id="ARBA00022679"/>
    </source>
</evidence>
<reference evidence="5 8" key="2">
    <citation type="submission" date="2023-11" db="EMBL/GenBank/DDBJ databases">
        <title>MicrobeMod: A computational toolkit for identifying prokaryotic methylation and restriction-modification with nanopore sequencing.</title>
        <authorList>
            <person name="Crits-Christoph A."/>
            <person name="Kang S.C."/>
            <person name="Lee H."/>
            <person name="Ostrov N."/>
        </authorList>
    </citation>
    <scope>NUCLEOTIDE SEQUENCE [LARGE SCALE GENOMIC DNA]</scope>
    <source>
        <strain evidence="5 8">ATCC 29145</strain>
    </source>
</reference>
<evidence type="ECO:0000259" key="4">
    <source>
        <dbReference type="SMART" id="SM00563"/>
    </source>
</evidence>
<gene>
    <name evidence="6" type="ORF">D3868_05380</name>
    <name evidence="5" type="ORF">SIM66_26460</name>
</gene>
<dbReference type="EMBL" id="CP032339">
    <property type="protein sequence ID" value="QCO08524.1"/>
    <property type="molecule type" value="Genomic_DNA"/>
</dbReference>
<dbReference type="SMART" id="SM00563">
    <property type="entry name" value="PlsC"/>
    <property type="match status" value="1"/>
</dbReference>
<evidence type="ECO:0000256" key="1">
    <source>
        <dbReference type="ARBA" id="ARBA00005189"/>
    </source>
</evidence>
<dbReference type="SUPFAM" id="SSF69593">
    <property type="entry name" value="Glycerol-3-phosphate (1)-acyltransferase"/>
    <property type="match status" value="1"/>
</dbReference>
<keyword evidence="2 6" id="KW-0808">Transferase</keyword>
<keyword evidence="3 6" id="KW-0012">Acyltransferase</keyword>